<dbReference type="Pfam" id="PF08241">
    <property type="entry name" value="Methyltransf_11"/>
    <property type="match status" value="1"/>
</dbReference>
<proteinExistence type="predicted"/>
<feature type="chain" id="PRO_5042009899" evidence="1">
    <location>
        <begin position="21"/>
        <end position="280"/>
    </location>
</feature>
<dbReference type="PANTHER" id="PTHR42912:SF83">
    <property type="entry name" value="METHYLTRANSFERASE TYPE 11 DOMAIN-CONTAINING PROTEIN"/>
    <property type="match status" value="1"/>
</dbReference>
<keyword evidence="1" id="KW-0732">Signal</keyword>
<dbReference type="InterPro" id="IPR029063">
    <property type="entry name" value="SAM-dependent_MTases_sf"/>
</dbReference>
<keyword evidence="3" id="KW-0489">Methyltransferase</keyword>
<dbReference type="InterPro" id="IPR013216">
    <property type="entry name" value="Methyltransf_11"/>
</dbReference>
<dbReference type="PANTHER" id="PTHR42912">
    <property type="entry name" value="METHYLTRANSFERASE"/>
    <property type="match status" value="1"/>
</dbReference>
<dbReference type="Gene3D" id="3.40.50.150">
    <property type="entry name" value="Vaccinia Virus protein VP39"/>
    <property type="match status" value="1"/>
</dbReference>
<dbReference type="EMBL" id="BLLK01000062">
    <property type="protein sequence ID" value="GFH59085.1"/>
    <property type="molecule type" value="Genomic_DNA"/>
</dbReference>
<evidence type="ECO:0000313" key="3">
    <source>
        <dbReference type="EMBL" id="GFH59085.1"/>
    </source>
</evidence>
<gene>
    <name evidence="3" type="ORF">CTEN210_15561</name>
</gene>
<dbReference type="Proteomes" id="UP001054902">
    <property type="component" value="Unassembled WGS sequence"/>
</dbReference>
<reference evidence="3 4" key="1">
    <citation type="journal article" date="2021" name="Sci. Rep.">
        <title>The genome of the diatom Chaetoceros tenuissimus carries an ancient integrated fragment of an extant virus.</title>
        <authorList>
            <person name="Hongo Y."/>
            <person name="Kimura K."/>
            <person name="Takaki Y."/>
            <person name="Yoshida Y."/>
            <person name="Baba S."/>
            <person name="Kobayashi G."/>
            <person name="Nagasaki K."/>
            <person name="Hano T."/>
            <person name="Tomaru Y."/>
        </authorList>
    </citation>
    <scope>NUCLEOTIDE SEQUENCE [LARGE SCALE GENOMIC DNA]</scope>
    <source>
        <strain evidence="3 4">NIES-3715</strain>
    </source>
</reference>
<sequence length="280" mass="30388">MKYICTIATVLLAPWQASMAFDVSRTVIDRKNLFKHVVRATSAAVIIADNKAALAKPTITSQELKKIYDEGADTYETLYSGSLVSKALDFQTLRTNLLAKAKGDVLELGVGTGLNLPLYSPDIDSGIISYTVIDLSSKMMKQTIEKFKSPGGVANSLAALYSRDKVYFELGDVNELSKIMNGKKFDTIVDSFGLCVFPDPLLALQEAKKSLKPNGKLIMLEHQDSLIGKTLKPTTQIADVISTCRYDDDVIGLVKAAGFKSISKKSYAGGFLLEVVASVN</sequence>
<evidence type="ECO:0000256" key="1">
    <source>
        <dbReference type="SAM" id="SignalP"/>
    </source>
</evidence>
<dbReference type="GO" id="GO:0032259">
    <property type="term" value="P:methylation"/>
    <property type="evidence" value="ECO:0007669"/>
    <property type="project" value="UniProtKB-KW"/>
</dbReference>
<comment type="caution">
    <text evidence="3">The sequence shown here is derived from an EMBL/GenBank/DDBJ whole genome shotgun (WGS) entry which is preliminary data.</text>
</comment>
<feature type="signal peptide" evidence="1">
    <location>
        <begin position="1"/>
        <end position="20"/>
    </location>
</feature>
<accession>A0AAD3D950</accession>
<evidence type="ECO:0000259" key="2">
    <source>
        <dbReference type="Pfam" id="PF08241"/>
    </source>
</evidence>
<protein>
    <submittedName>
        <fullName evidence="3">Arginine methyltransferase</fullName>
    </submittedName>
</protein>
<feature type="domain" description="Methyltransferase type 11" evidence="2">
    <location>
        <begin position="106"/>
        <end position="219"/>
    </location>
</feature>
<dbReference type="AlphaFoldDB" id="A0AAD3D950"/>
<dbReference type="CDD" id="cd02440">
    <property type="entry name" value="AdoMet_MTases"/>
    <property type="match status" value="1"/>
</dbReference>
<organism evidence="3 4">
    <name type="scientific">Chaetoceros tenuissimus</name>
    <dbReference type="NCBI Taxonomy" id="426638"/>
    <lineage>
        <taxon>Eukaryota</taxon>
        <taxon>Sar</taxon>
        <taxon>Stramenopiles</taxon>
        <taxon>Ochrophyta</taxon>
        <taxon>Bacillariophyta</taxon>
        <taxon>Coscinodiscophyceae</taxon>
        <taxon>Chaetocerotophycidae</taxon>
        <taxon>Chaetocerotales</taxon>
        <taxon>Chaetocerotaceae</taxon>
        <taxon>Chaetoceros</taxon>
    </lineage>
</organism>
<name>A0AAD3D950_9STRA</name>
<keyword evidence="4" id="KW-1185">Reference proteome</keyword>
<dbReference type="SUPFAM" id="SSF53335">
    <property type="entry name" value="S-adenosyl-L-methionine-dependent methyltransferases"/>
    <property type="match status" value="1"/>
</dbReference>
<evidence type="ECO:0000313" key="4">
    <source>
        <dbReference type="Proteomes" id="UP001054902"/>
    </source>
</evidence>
<keyword evidence="3" id="KW-0808">Transferase</keyword>
<dbReference type="GO" id="GO:0008757">
    <property type="term" value="F:S-adenosylmethionine-dependent methyltransferase activity"/>
    <property type="evidence" value="ECO:0007669"/>
    <property type="project" value="InterPro"/>
</dbReference>
<dbReference type="InterPro" id="IPR050508">
    <property type="entry name" value="Methyltransf_Superfamily"/>
</dbReference>